<dbReference type="GO" id="GO:0009307">
    <property type="term" value="P:DNA restriction-modification system"/>
    <property type="evidence" value="ECO:0007669"/>
    <property type="project" value="InterPro"/>
</dbReference>
<organism evidence="2 3">
    <name type="scientific">Chromobacterium amazonense</name>
    <dbReference type="NCBI Taxonomy" id="1382803"/>
    <lineage>
        <taxon>Bacteria</taxon>
        <taxon>Pseudomonadati</taxon>
        <taxon>Pseudomonadota</taxon>
        <taxon>Betaproteobacteria</taxon>
        <taxon>Neisseriales</taxon>
        <taxon>Chromobacteriaceae</taxon>
        <taxon>Chromobacterium</taxon>
    </lineage>
</organism>
<dbReference type="Gene3D" id="3.40.1350.10">
    <property type="match status" value="2"/>
</dbReference>
<dbReference type="PANTHER" id="PTHR30015">
    <property type="entry name" value="MRR RESTRICTION SYSTEM PROTEIN"/>
    <property type="match status" value="1"/>
</dbReference>
<sequence length="324" mass="36267">MESSRLKEIKSLIHRLEYSASPASSPKDAEQIVSKILSPLLFEEGYTIELASELQDFGIDFIARKGTAGTSGVDEIAIEYKHYRQGVVSAETVHRILNSASNAGISRAMLVTNSRFTYAAREALRRSAPVDIELIDLDSLRSWIGRLEQIPSLNLSQINIIRREMSRKLISLIVQDPRNLDEIEWREMERLLAEVFEGLGFEVQLTPGSKDGGKDIVLTCQVASKEHTYYVEVKHWRSRQRVGTGAISEFLNIIVNEQISGGLYLSTYGFCSNAIESLTEVQRQTLRFGTESKISALCKSYVKATSGIWSPEMVLPDILYDGAI</sequence>
<dbReference type="RefSeq" id="WP_106076495.1">
    <property type="nucleotide sequence ID" value="NZ_MTBD01000020.1"/>
</dbReference>
<proteinExistence type="predicted"/>
<comment type="caution">
    <text evidence="2">The sequence shown here is derived from an EMBL/GenBank/DDBJ whole genome shotgun (WGS) entry which is preliminary data.</text>
</comment>
<gene>
    <name evidence="2" type="ORF">BUE93_08595</name>
</gene>
<dbReference type="OrthoDB" id="9816288at2"/>
<dbReference type="InterPro" id="IPR011335">
    <property type="entry name" value="Restrct_endonuc-II-like"/>
</dbReference>
<reference evidence="2 3" key="1">
    <citation type="submission" date="2017-01" db="EMBL/GenBank/DDBJ databases">
        <title>New insights into the genetic diversity of Chromobacterium isolated from tropical freshwater lake.</title>
        <authorList>
            <person name="Santos A.B."/>
            <person name="Nascimento A.M."/>
            <person name="Da Silva P.C."/>
        </authorList>
    </citation>
    <scope>NUCLEOTIDE SEQUENCE [LARGE SCALE GENOMIC DNA]</scope>
    <source>
        <strain evidence="2 3">56AF</strain>
    </source>
</reference>
<keyword evidence="2" id="KW-0540">Nuclease</keyword>
<protein>
    <submittedName>
        <fullName evidence="2">Endonuclease</fullName>
    </submittedName>
</protein>
<feature type="domain" description="Restriction endonuclease type IV Mrr" evidence="1">
    <location>
        <begin position="180"/>
        <end position="284"/>
    </location>
</feature>
<keyword evidence="2" id="KW-0255">Endonuclease</keyword>
<accession>A0A2S9X5K5</accession>
<feature type="domain" description="Restriction endonuclease type IV Mrr" evidence="1">
    <location>
        <begin position="26"/>
        <end position="144"/>
    </location>
</feature>
<dbReference type="InterPro" id="IPR007560">
    <property type="entry name" value="Restrct_endonuc_IV_Mrr"/>
</dbReference>
<dbReference type="PANTHER" id="PTHR30015:SF7">
    <property type="entry name" value="TYPE IV METHYL-DIRECTED RESTRICTION ENZYME ECOKMRR"/>
    <property type="match status" value="1"/>
</dbReference>
<keyword evidence="2" id="KW-0378">Hydrolase</keyword>
<dbReference type="SUPFAM" id="SSF52980">
    <property type="entry name" value="Restriction endonuclease-like"/>
    <property type="match status" value="2"/>
</dbReference>
<dbReference type="AlphaFoldDB" id="A0A2S9X5K5"/>
<evidence type="ECO:0000313" key="2">
    <source>
        <dbReference type="EMBL" id="PRP71004.1"/>
    </source>
</evidence>
<dbReference type="InterPro" id="IPR052906">
    <property type="entry name" value="Type_IV_Methyl-Rstrct_Enzyme"/>
</dbReference>
<name>A0A2S9X5K5_9NEIS</name>
<evidence type="ECO:0000313" key="3">
    <source>
        <dbReference type="Proteomes" id="UP000239469"/>
    </source>
</evidence>
<dbReference type="Proteomes" id="UP000239469">
    <property type="component" value="Unassembled WGS sequence"/>
</dbReference>
<dbReference type="GO" id="GO:0003677">
    <property type="term" value="F:DNA binding"/>
    <property type="evidence" value="ECO:0007669"/>
    <property type="project" value="InterPro"/>
</dbReference>
<dbReference type="InterPro" id="IPR011856">
    <property type="entry name" value="tRNA_endonuc-like_dom_sf"/>
</dbReference>
<dbReference type="EMBL" id="MTBD01000020">
    <property type="protein sequence ID" value="PRP71004.1"/>
    <property type="molecule type" value="Genomic_DNA"/>
</dbReference>
<dbReference type="GO" id="GO:0015666">
    <property type="term" value="F:restriction endodeoxyribonuclease activity"/>
    <property type="evidence" value="ECO:0007669"/>
    <property type="project" value="TreeGrafter"/>
</dbReference>
<dbReference type="Pfam" id="PF04471">
    <property type="entry name" value="Mrr_cat"/>
    <property type="match status" value="2"/>
</dbReference>
<evidence type="ECO:0000259" key="1">
    <source>
        <dbReference type="Pfam" id="PF04471"/>
    </source>
</evidence>